<dbReference type="GO" id="GO:0033698">
    <property type="term" value="C:Rpd3L complex"/>
    <property type="evidence" value="ECO:0007669"/>
    <property type="project" value="TreeGrafter"/>
</dbReference>
<evidence type="ECO:0000313" key="3">
    <source>
        <dbReference type="EMBL" id="OWP03827.1"/>
    </source>
</evidence>
<name>A0A218Z6Z0_9HELO</name>
<dbReference type="OrthoDB" id="2405722at2759"/>
<dbReference type="InterPro" id="IPR013904">
    <property type="entry name" value="RXT2_N"/>
</dbReference>
<feature type="compositionally biased region" description="Polar residues" evidence="1">
    <location>
        <begin position="306"/>
        <end position="327"/>
    </location>
</feature>
<evidence type="ECO:0000256" key="1">
    <source>
        <dbReference type="SAM" id="MobiDB-lite"/>
    </source>
</evidence>
<comment type="caution">
    <text evidence="3">The sequence shown here is derived from an EMBL/GenBank/DDBJ whole genome shotgun (WGS) entry which is preliminary data.</text>
</comment>
<dbReference type="PANTHER" id="PTHR28232">
    <property type="entry name" value="TRANSCRIPTIONAL REGULATORY PROTEIN RXT2"/>
    <property type="match status" value="1"/>
</dbReference>
<proteinExistence type="predicted"/>
<dbReference type="STRING" id="503106.A0A218Z6Z0"/>
<dbReference type="EMBL" id="MZNU01000166">
    <property type="protein sequence ID" value="OWP03827.1"/>
    <property type="molecule type" value="Genomic_DNA"/>
</dbReference>
<dbReference type="AlphaFoldDB" id="A0A218Z6Z0"/>
<dbReference type="GO" id="GO:0005829">
    <property type="term" value="C:cytosol"/>
    <property type="evidence" value="ECO:0007669"/>
    <property type="project" value="TreeGrafter"/>
</dbReference>
<dbReference type="PANTHER" id="PTHR28232:SF1">
    <property type="entry name" value="TRANSCRIPTIONAL REGULATORY PROTEIN RXT2"/>
    <property type="match status" value="1"/>
</dbReference>
<feature type="domain" description="Transcriptional regulatory protein RXT2 N-terminal" evidence="2">
    <location>
        <begin position="36"/>
        <end position="177"/>
    </location>
</feature>
<keyword evidence="4" id="KW-1185">Reference proteome</keyword>
<sequence length="502" mass="55679">MASQAAIFAETIAGMKKAVKRKAYDSESDDSIEHSTNRGSKLRKKARFAHEGQLAPPSGPQVYKRTIEFAGYQRDIIFRNPPLVDEDGFEVDSDEDDERAQAAIAAAADMNPYSRVKIENILAPLTAASELPDHPTLSKPFLSKSLTELTRAAGEMVHKEKACLWKVKHLLTRLMGDDTWYSCESLETDNDFALFIDERDRSHIDMLGKAIARVEGDQVSTGTLVSEDAEQPEGVLAVDCRPREVSHGPVQTTEKAADEDAVMASSTHHGVTSEDRLELCEAAKSSTAHRDAEKSDPKSIPAEDPSSVSKDGAQTTKHVVNGTNGYHASQAEDAEMVEGEPGEDQEDLPAPRRMRTRAQAQAVSDNNTVRTRSATPDSGGELYIHPYFLAPASSRPDRNVGLPPPEADETRRLLQLYIQKQEEVCRGAQKVYDGLLRADRYRKLVMKWAKAEAHVGLNRDMSDGEDWYDKEEWGLDEDLKKGQDEEEEDAATTAKKTRTRRQ</sequence>
<dbReference type="Proteomes" id="UP000242519">
    <property type="component" value="Unassembled WGS sequence"/>
</dbReference>
<organism evidence="3 4">
    <name type="scientific">Diplocarpon coronariae</name>
    <dbReference type="NCBI Taxonomy" id="2795749"/>
    <lineage>
        <taxon>Eukaryota</taxon>
        <taxon>Fungi</taxon>
        <taxon>Dikarya</taxon>
        <taxon>Ascomycota</taxon>
        <taxon>Pezizomycotina</taxon>
        <taxon>Leotiomycetes</taxon>
        <taxon>Helotiales</taxon>
        <taxon>Drepanopezizaceae</taxon>
        <taxon>Diplocarpon</taxon>
    </lineage>
</organism>
<feature type="compositionally biased region" description="Polar residues" evidence="1">
    <location>
        <begin position="358"/>
        <end position="376"/>
    </location>
</feature>
<feature type="region of interest" description="Disordered" evidence="1">
    <location>
        <begin position="23"/>
        <end position="60"/>
    </location>
</feature>
<dbReference type="InterPro" id="IPR039602">
    <property type="entry name" value="Rxt2"/>
</dbReference>
<feature type="compositionally biased region" description="Basic and acidic residues" evidence="1">
    <location>
        <begin position="271"/>
        <end position="281"/>
    </location>
</feature>
<reference evidence="3 4" key="1">
    <citation type="submission" date="2017-04" db="EMBL/GenBank/DDBJ databases">
        <title>Draft genome sequence of Marssonina coronaria NL1: causal agent of apple blotch.</title>
        <authorList>
            <person name="Cheng Q."/>
        </authorList>
    </citation>
    <scope>NUCLEOTIDE SEQUENCE [LARGE SCALE GENOMIC DNA]</scope>
    <source>
        <strain evidence="3 4">NL1</strain>
    </source>
</reference>
<gene>
    <name evidence="3" type="ORF">B2J93_2672</name>
</gene>
<dbReference type="InParanoid" id="A0A218Z6Z0"/>
<protein>
    <recommendedName>
        <fullName evidence="2">Transcriptional regulatory protein RXT2 N-terminal domain-containing protein</fullName>
    </recommendedName>
</protein>
<evidence type="ECO:0000259" key="2">
    <source>
        <dbReference type="Pfam" id="PF08595"/>
    </source>
</evidence>
<feature type="region of interest" description="Disordered" evidence="1">
    <location>
        <begin position="241"/>
        <end position="382"/>
    </location>
</feature>
<feature type="compositionally biased region" description="Basic and acidic residues" evidence="1">
    <location>
        <begin position="288"/>
        <end position="297"/>
    </location>
</feature>
<feature type="compositionally biased region" description="Acidic residues" evidence="1">
    <location>
        <begin position="332"/>
        <end position="347"/>
    </location>
</feature>
<evidence type="ECO:0000313" key="4">
    <source>
        <dbReference type="Proteomes" id="UP000242519"/>
    </source>
</evidence>
<feature type="region of interest" description="Disordered" evidence="1">
    <location>
        <begin position="478"/>
        <end position="502"/>
    </location>
</feature>
<dbReference type="Pfam" id="PF08595">
    <property type="entry name" value="RXT2_N"/>
    <property type="match status" value="1"/>
</dbReference>
<accession>A0A218Z6Z0</accession>